<dbReference type="GO" id="GO:0003887">
    <property type="term" value="F:DNA-directed DNA polymerase activity"/>
    <property type="evidence" value="ECO:0007669"/>
    <property type="project" value="UniProtKB-KW"/>
</dbReference>
<keyword evidence="9 11" id="KW-0238">DNA-binding</keyword>
<comment type="similarity">
    <text evidence="2 11">Belongs to the DNA polymerase type-B family.</text>
</comment>
<dbReference type="InterPro" id="IPR017964">
    <property type="entry name" value="DNA-dir_DNA_pol_B_CS"/>
</dbReference>
<proteinExistence type="inferred from homology"/>
<sequence length="997" mass="112464">MDFYNPYLSTKNKRSNQPASSTTSQQSRLIPKCLKFPGSTEIIPVTANVPPTFFYNQAPGCIFRPDGKSMWVQHHEPIDPTTRSLHFHVYDIIETQYSSLQCDFLPFKVQTDIIPCGIVLKLLGRTACGKSVCLNVFGQTLYFYAKVPAHCDLPFVLQQAVNTRFGKPSCAFYTELVNKKLLDGYDPEEYPVYKITLTSFSALQHISDSLLSKGCTLFEANVDAVSRFLIDNDYSTFGWYTCKQAAPRVNHRDSNTDLEFDCSIYDLEFHPEKTEWPPYVIMSFDIECLGTTGFPCATKEGDLVIQISCILWNTDGKTPPRNILLSLGTCSPIPDTEVYEFPSELDLFLSFFSLIRDGIVDFVTGYNIANFDFQYLIDRASKVYNIPVTDFTKVKNGAVFEVKQPLTSGNFMRAVSKVRISGIVSIDMYIVCRDKLSLSDYKLNTVAQVCLNSKKDDVSYKEITPLFRSGPLGRGKVGKYCVQDAVIVLDLLRYFMTHIEISEIAKLAKIPTRRVLTDGQQIRVFSCLLAAAREENYILPVGNRYPDDGYQGATVISPLSGFYNTPVLVVDFASLYPSIIQAHNLCYSTIITADRLKLFPNLKPDDYETFKLSSGTVHFVKPHKNKSLLAKLLNVWLAKRKAIRKELANISDPALKTILDKQQLAIKCTCNSVYGFTGVASGMLPCLKIAETVTFQGRSMLEKSKQFVEGLTPQTLQITLGLPFTPSPDARFKVIYGDTDSLFINCINYTLDEVNLFMDDLAATITDKLFTPPIKLEAEKTFQCLMLLTKKRYIGILANGKVMMKGVDLVRKTACKFVQERNTIIMNLILKDKEVQEAANILSSSENTFSYEQGIPCGFMKIIDTLNQAYRDLASGQVPVDQLIYSTELSRPITEYKTMNLPHLAVYQKMVARQEEPPQVHDRIQYIFIDCPGVLKSDMVEDPAYVKQHNIKIATELYFDKLVHGTANIIQCLFGNDVKKTVEILYNFVNMPFNLSQ</sequence>
<dbReference type="InterPro" id="IPR042087">
    <property type="entry name" value="DNA_pol_B_thumb"/>
</dbReference>
<dbReference type="EC" id="2.7.7.7" evidence="11"/>
<dbReference type="Gene3D" id="3.90.1600.10">
    <property type="entry name" value="Palm domain of DNA polymerase"/>
    <property type="match status" value="1"/>
</dbReference>
<keyword evidence="7 11" id="KW-0239">DNA-directed DNA polymerase</keyword>
<dbReference type="Gene3D" id="1.10.132.60">
    <property type="entry name" value="DNA polymerase family B, C-terminal domain"/>
    <property type="match status" value="1"/>
</dbReference>
<dbReference type="EMBL" id="OK337614">
    <property type="protein sequence ID" value="UNP64511.1"/>
    <property type="molecule type" value="Genomic_DNA"/>
</dbReference>
<keyword evidence="5 11" id="KW-0548">Nucleotidyltransferase</keyword>
<evidence type="ECO:0000256" key="2">
    <source>
        <dbReference type="ARBA" id="ARBA00005755"/>
    </source>
</evidence>
<evidence type="ECO:0000256" key="1">
    <source>
        <dbReference type="ARBA" id="ARBA00004147"/>
    </source>
</evidence>
<dbReference type="SMART" id="SM00486">
    <property type="entry name" value="POLBc"/>
    <property type="match status" value="1"/>
</dbReference>
<dbReference type="Gene3D" id="3.30.420.10">
    <property type="entry name" value="Ribonuclease H-like superfamily/Ribonuclease H"/>
    <property type="match status" value="1"/>
</dbReference>
<dbReference type="PRINTS" id="PR00106">
    <property type="entry name" value="DNAPOLB"/>
</dbReference>
<feature type="region of interest" description="Disordered" evidence="12">
    <location>
        <begin position="1"/>
        <end position="26"/>
    </location>
</feature>
<dbReference type="GO" id="GO:0003677">
    <property type="term" value="F:DNA binding"/>
    <property type="evidence" value="ECO:0007669"/>
    <property type="project" value="UniProtKB-KW"/>
</dbReference>
<dbReference type="InterPro" id="IPR050240">
    <property type="entry name" value="DNA_pol_type-B"/>
</dbReference>
<dbReference type="PANTHER" id="PTHR10322">
    <property type="entry name" value="DNA POLYMERASE CATALYTIC SUBUNIT"/>
    <property type="match status" value="1"/>
</dbReference>
<dbReference type="InterPro" id="IPR012337">
    <property type="entry name" value="RNaseH-like_sf"/>
</dbReference>
<evidence type="ECO:0000259" key="14">
    <source>
        <dbReference type="Pfam" id="PF03104"/>
    </source>
</evidence>
<organism evidence="15 16">
    <name type="scientific">Saguinine gammaherpesvirus 1</name>
    <dbReference type="NCBI Taxonomy" id="2169901"/>
    <lineage>
        <taxon>Viruses</taxon>
        <taxon>Duplodnaviria</taxon>
        <taxon>Heunggongvirae</taxon>
        <taxon>Peploviricota</taxon>
        <taxon>Herviviricetes</taxon>
        <taxon>Herpesvirales</taxon>
        <taxon>Orthoherpesviridae</taxon>
        <taxon>Gammaherpesvirinae</taxon>
    </lineage>
</organism>
<dbReference type="GO" id="GO:0039693">
    <property type="term" value="P:viral DNA genome replication"/>
    <property type="evidence" value="ECO:0007669"/>
    <property type="project" value="UniProtKB-KW"/>
</dbReference>
<dbReference type="GO" id="GO:0042025">
    <property type="term" value="C:host cell nucleus"/>
    <property type="evidence" value="ECO:0007669"/>
    <property type="project" value="UniProtKB-SubCell"/>
</dbReference>
<comment type="subcellular location">
    <subcellularLocation>
        <location evidence="1">Host nucleus</location>
    </subcellularLocation>
</comment>
<evidence type="ECO:0000256" key="7">
    <source>
        <dbReference type="ARBA" id="ARBA00022932"/>
    </source>
</evidence>
<dbReference type="Pfam" id="PF00136">
    <property type="entry name" value="DNA_pol_B"/>
    <property type="match status" value="1"/>
</dbReference>
<dbReference type="GO" id="GO:0006261">
    <property type="term" value="P:DNA-templated DNA replication"/>
    <property type="evidence" value="ECO:0007669"/>
    <property type="project" value="TreeGrafter"/>
</dbReference>
<reference evidence="15" key="1">
    <citation type="submission" date="2021-09" db="EMBL/GenBank/DDBJ databases">
        <title>The complete genome of the Saguinine gammaherpesvirus 1 (SgGHV-1).</title>
        <authorList>
            <person name="Marti-Carreras J."/>
            <person name="Maes P."/>
        </authorList>
    </citation>
    <scope>NUCLEOTIDE SEQUENCE</scope>
    <source>
        <strain evidence="15">S338D</strain>
    </source>
</reference>
<dbReference type="GO" id="GO:0000166">
    <property type="term" value="F:nucleotide binding"/>
    <property type="evidence" value="ECO:0007669"/>
    <property type="project" value="InterPro"/>
</dbReference>
<dbReference type="SUPFAM" id="SSF53098">
    <property type="entry name" value="Ribonuclease H-like"/>
    <property type="match status" value="1"/>
</dbReference>
<comment type="catalytic activity">
    <reaction evidence="10 11">
        <text>DNA(n) + a 2'-deoxyribonucleoside 5'-triphosphate = DNA(n+1) + diphosphate</text>
        <dbReference type="Rhea" id="RHEA:22508"/>
        <dbReference type="Rhea" id="RHEA-COMP:17339"/>
        <dbReference type="Rhea" id="RHEA-COMP:17340"/>
        <dbReference type="ChEBI" id="CHEBI:33019"/>
        <dbReference type="ChEBI" id="CHEBI:61560"/>
        <dbReference type="ChEBI" id="CHEBI:173112"/>
        <dbReference type="EC" id="2.7.7.7"/>
    </reaction>
</comment>
<feature type="compositionally biased region" description="Polar residues" evidence="12">
    <location>
        <begin position="7"/>
        <end position="26"/>
    </location>
</feature>
<dbReference type="Gene3D" id="1.10.287.690">
    <property type="entry name" value="Helix hairpin bin"/>
    <property type="match status" value="1"/>
</dbReference>
<dbReference type="Gene3D" id="3.30.342.10">
    <property type="entry name" value="DNA Polymerase, chain B, domain 1"/>
    <property type="match status" value="1"/>
</dbReference>
<evidence type="ECO:0000313" key="15">
    <source>
        <dbReference type="EMBL" id="UNP64511.1"/>
    </source>
</evidence>
<evidence type="ECO:0000256" key="12">
    <source>
        <dbReference type="SAM" id="MobiDB-lite"/>
    </source>
</evidence>
<evidence type="ECO:0000256" key="9">
    <source>
        <dbReference type="ARBA" id="ARBA00023125"/>
    </source>
</evidence>
<dbReference type="SUPFAM" id="SSF56672">
    <property type="entry name" value="DNA/RNA polymerases"/>
    <property type="match status" value="1"/>
</dbReference>
<keyword evidence="3" id="KW-1048">Host nucleus</keyword>
<dbReference type="InterPro" id="IPR006134">
    <property type="entry name" value="DNA-dir_DNA_pol_B_multi_dom"/>
</dbReference>
<feature type="domain" description="DNA-directed DNA polymerase family B exonuclease" evidence="14">
    <location>
        <begin position="216"/>
        <end position="446"/>
    </location>
</feature>
<keyword evidence="6 11" id="KW-0235">DNA replication</keyword>
<name>A0A9Q8VHE5_9GAMA</name>
<feature type="domain" description="DNA-directed DNA polymerase family B multifunctional" evidence="13">
    <location>
        <begin position="510"/>
        <end position="973"/>
    </location>
</feature>
<dbReference type="InterPro" id="IPR043502">
    <property type="entry name" value="DNA/RNA_pol_sf"/>
</dbReference>
<evidence type="ECO:0000256" key="11">
    <source>
        <dbReference type="RuleBase" id="RU000442"/>
    </source>
</evidence>
<dbReference type="Pfam" id="PF03104">
    <property type="entry name" value="DNA_pol_B_exo1"/>
    <property type="match status" value="1"/>
</dbReference>
<keyword evidence="8" id="KW-1194">Viral DNA replication</keyword>
<dbReference type="InterPro" id="IPR036397">
    <property type="entry name" value="RNaseH_sf"/>
</dbReference>
<accession>A0A9Q8VHE5</accession>
<evidence type="ECO:0000259" key="13">
    <source>
        <dbReference type="Pfam" id="PF00136"/>
    </source>
</evidence>
<keyword evidence="4 11" id="KW-0808">Transferase</keyword>
<dbReference type="InterPro" id="IPR006172">
    <property type="entry name" value="DNA-dir_DNA_pol_B"/>
</dbReference>
<dbReference type="InterPro" id="IPR006133">
    <property type="entry name" value="DNA-dir_DNA_pol_B_exonuc"/>
</dbReference>
<dbReference type="PROSITE" id="PS00116">
    <property type="entry name" value="DNA_POLYMERASE_B"/>
    <property type="match status" value="1"/>
</dbReference>
<evidence type="ECO:0000256" key="5">
    <source>
        <dbReference type="ARBA" id="ARBA00022695"/>
    </source>
</evidence>
<evidence type="ECO:0000256" key="4">
    <source>
        <dbReference type="ARBA" id="ARBA00022679"/>
    </source>
</evidence>
<protein>
    <recommendedName>
        <fullName evidence="11">DNA polymerase</fullName>
        <ecNumber evidence="11">2.7.7.7</ecNumber>
    </recommendedName>
</protein>
<evidence type="ECO:0000256" key="8">
    <source>
        <dbReference type="ARBA" id="ARBA00023109"/>
    </source>
</evidence>
<evidence type="ECO:0000256" key="6">
    <source>
        <dbReference type="ARBA" id="ARBA00022705"/>
    </source>
</evidence>
<dbReference type="InterPro" id="IPR023211">
    <property type="entry name" value="DNA_pol_palm_dom_sf"/>
</dbReference>
<evidence type="ECO:0000256" key="3">
    <source>
        <dbReference type="ARBA" id="ARBA00022562"/>
    </source>
</evidence>
<dbReference type="PANTHER" id="PTHR10322:SF23">
    <property type="entry name" value="DNA POLYMERASE DELTA CATALYTIC SUBUNIT"/>
    <property type="match status" value="1"/>
</dbReference>
<evidence type="ECO:0000256" key="10">
    <source>
        <dbReference type="ARBA" id="ARBA00049244"/>
    </source>
</evidence>
<evidence type="ECO:0000313" key="16">
    <source>
        <dbReference type="Proteomes" id="UP001142430"/>
    </source>
</evidence>
<dbReference type="Proteomes" id="UP001142430">
    <property type="component" value="Segment"/>
</dbReference>